<dbReference type="Proteomes" id="UP000789570">
    <property type="component" value="Unassembled WGS sequence"/>
</dbReference>
<evidence type="ECO:0000313" key="4">
    <source>
        <dbReference type="Proteomes" id="UP000789570"/>
    </source>
</evidence>
<keyword evidence="2" id="KW-0732">Signal</keyword>
<sequence>MLLSKITTLLAATIALISVIASSVSASPTNEIADDSPHPEFLNKRDIIDQEERKVKRGSGNSRGKGNGYHQGQSKGRV</sequence>
<feature type="region of interest" description="Disordered" evidence="1">
    <location>
        <begin position="27"/>
        <end position="78"/>
    </location>
</feature>
<accession>A0A9N9F775</accession>
<gene>
    <name evidence="3" type="ORF">FCALED_LOCUS4362</name>
</gene>
<keyword evidence="4" id="KW-1185">Reference proteome</keyword>
<dbReference type="AlphaFoldDB" id="A0A9N9F775"/>
<feature type="chain" id="PRO_5040315566" evidence="2">
    <location>
        <begin position="27"/>
        <end position="78"/>
    </location>
</feature>
<evidence type="ECO:0000256" key="1">
    <source>
        <dbReference type="SAM" id="MobiDB-lite"/>
    </source>
</evidence>
<name>A0A9N9F775_9GLOM</name>
<evidence type="ECO:0000313" key="3">
    <source>
        <dbReference type="EMBL" id="CAG8514300.1"/>
    </source>
</evidence>
<evidence type="ECO:0000256" key="2">
    <source>
        <dbReference type="SAM" id="SignalP"/>
    </source>
</evidence>
<dbReference type="EMBL" id="CAJVPQ010000845">
    <property type="protein sequence ID" value="CAG8514300.1"/>
    <property type="molecule type" value="Genomic_DNA"/>
</dbReference>
<feature type="signal peptide" evidence="2">
    <location>
        <begin position="1"/>
        <end position="26"/>
    </location>
</feature>
<feature type="compositionally biased region" description="Basic and acidic residues" evidence="1">
    <location>
        <begin position="35"/>
        <end position="54"/>
    </location>
</feature>
<reference evidence="3" key="1">
    <citation type="submission" date="2021-06" db="EMBL/GenBank/DDBJ databases">
        <authorList>
            <person name="Kallberg Y."/>
            <person name="Tangrot J."/>
            <person name="Rosling A."/>
        </authorList>
    </citation>
    <scope>NUCLEOTIDE SEQUENCE</scope>
    <source>
        <strain evidence="3">UK204</strain>
    </source>
</reference>
<comment type="caution">
    <text evidence="3">The sequence shown here is derived from an EMBL/GenBank/DDBJ whole genome shotgun (WGS) entry which is preliminary data.</text>
</comment>
<proteinExistence type="predicted"/>
<organism evidence="3 4">
    <name type="scientific">Funneliformis caledonium</name>
    <dbReference type="NCBI Taxonomy" id="1117310"/>
    <lineage>
        <taxon>Eukaryota</taxon>
        <taxon>Fungi</taxon>
        <taxon>Fungi incertae sedis</taxon>
        <taxon>Mucoromycota</taxon>
        <taxon>Glomeromycotina</taxon>
        <taxon>Glomeromycetes</taxon>
        <taxon>Glomerales</taxon>
        <taxon>Glomeraceae</taxon>
        <taxon>Funneliformis</taxon>
    </lineage>
</organism>
<protein>
    <submittedName>
        <fullName evidence="3">8175_t:CDS:1</fullName>
    </submittedName>
</protein>